<sequence>ELVELGKQLGYEGETLQQFVKDEQNRERERRAEEREAEKETIQAEREKLELSARI</sequence>
<comment type="caution">
    <text evidence="2">The sequence shown here is derived from an EMBL/GenBank/DDBJ whole genome shotgun (WGS) entry which is preliminary data.</text>
</comment>
<evidence type="ECO:0000313" key="2">
    <source>
        <dbReference type="EMBL" id="KAL3860820.1"/>
    </source>
</evidence>
<feature type="non-terminal residue" evidence="2">
    <location>
        <position position="1"/>
    </location>
</feature>
<proteinExistence type="predicted"/>
<reference evidence="2 3" key="1">
    <citation type="submission" date="2024-11" db="EMBL/GenBank/DDBJ databases">
        <title>Chromosome-level genome assembly of the freshwater bivalve Anodonta woodiana.</title>
        <authorList>
            <person name="Chen X."/>
        </authorList>
    </citation>
    <scope>NUCLEOTIDE SEQUENCE [LARGE SCALE GENOMIC DNA]</scope>
    <source>
        <strain evidence="2">MN2024</strain>
        <tissue evidence="2">Gills</tissue>
    </source>
</reference>
<name>A0ABD3VH80_SINWO</name>
<feature type="compositionally biased region" description="Basic and acidic residues" evidence="1">
    <location>
        <begin position="20"/>
        <end position="55"/>
    </location>
</feature>
<feature type="region of interest" description="Disordered" evidence="1">
    <location>
        <begin position="18"/>
        <end position="55"/>
    </location>
</feature>
<gene>
    <name evidence="2" type="ORF">ACJMK2_010885</name>
</gene>
<dbReference type="AlphaFoldDB" id="A0ABD3VH80"/>
<protein>
    <submittedName>
        <fullName evidence="2">Uncharacterized protein</fullName>
    </submittedName>
</protein>
<evidence type="ECO:0000256" key="1">
    <source>
        <dbReference type="SAM" id="MobiDB-lite"/>
    </source>
</evidence>
<accession>A0ABD3VH80</accession>
<dbReference type="EMBL" id="JBJQND010000012">
    <property type="protein sequence ID" value="KAL3860820.1"/>
    <property type="molecule type" value="Genomic_DNA"/>
</dbReference>
<keyword evidence="3" id="KW-1185">Reference proteome</keyword>
<organism evidence="2 3">
    <name type="scientific">Sinanodonta woodiana</name>
    <name type="common">Chinese pond mussel</name>
    <name type="synonym">Anodonta woodiana</name>
    <dbReference type="NCBI Taxonomy" id="1069815"/>
    <lineage>
        <taxon>Eukaryota</taxon>
        <taxon>Metazoa</taxon>
        <taxon>Spiralia</taxon>
        <taxon>Lophotrochozoa</taxon>
        <taxon>Mollusca</taxon>
        <taxon>Bivalvia</taxon>
        <taxon>Autobranchia</taxon>
        <taxon>Heteroconchia</taxon>
        <taxon>Palaeoheterodonta</taxon>
        <taxon>Unionida</taxon>
        <taxon>Unionoidea</taxon>
        <taxon>Unionidae</taxon>
        <taxon>Unioninae</taxon>
        <taxon>Sinanodonta</taxon>
    </lineage>
</organism>
<evidence type="ECO:0000313" key="3">
    <source>
        <dbReference type="Proteomes" id="UP001634394"/>
    </source>
</evidence>
<dbReference type="Proteomes" id="UP001634394">
    <property type="component" value="Unassembled WGS sequence"/>
</dbReference>